<evidence type="ECO:0000259" key="1">
    <source>
        <dbReference type="Pfam" id="PF12776"/>
    </source>
</evidence>
<feature type="domain" description="Myb/SANT-like" evidence="1">
    <location>
        <begin position="23"/>
        <end position="116"/>
    </location>
</feature>
<dbReference type="EMBL" id="VIEB01000052">
    <property type="protein sequence ID" value="TQE09814.1"/>
    <property type="molecule type" value="Genomic_DNA"/>
</dbReference>
<dbReference type="Proteomes" id="UP000315295">
    <property type="component" value="Unassembled WGS sequence"/>
</dbReference>
<evidence type="ECO:0000313" key="2">
    <source>
        <dbReference type="EMBL" id="TQE09814.1"/>
    </source>
</evidence>
<dbReference type="PANTHER" id="PTHR47864">
    <property type="entry name" value="TRANSMEMBRANE PROTEIN"/>
    <property type="match status" value="1"/>
</dbReference>
<proteinExistence type="predicted"/>
<evidence type="ECO:0000313" key="3">
    <source>
        <dbReference type="Proteomes" id="UP000315295"/>
    </source>
</evidence>
<name>A0A540NFI8_MALBA</name>
<dbReference type="AlphaFoldDB" id="A0A540NFI8"/>
<accession>A0A540NFI8</accession>
<reference evidence="2 3" key="1">
    <citation type="journal article" date="2019" name="G3 (Bethesda)">
        <title>Sequencing of a Wild Apple (Malus baccata) Genome Unravels the Differences Between Cultivated and Wild Apple Species Regarding Disease Resistance and Cold Tolerance.</title>
        <authorList>
            <person name="Chen X."/>
        </authorList>
    </citation>
    <scope>NUCLEOTIDE SEQUENCE [LARGE SCALE GENOMIC DNA]</scope>
    <source>
        <strain evidence="3">cv. Shandingzi</strain>
        <tissue evidence="2">Leaves</tissue>
    </source>
</reference>
<dbReference type="InterPro" id="IPR055314">
    <property type="entry name" value="At2g29880-like"/>
</dbReference>
<comment type="caution">
    <text evidence="2">The sequence shown here is derived from an EMBL/GenBank/DDBJ whole genome shotgun (WGS) entry which is preliminary data.</text>
</comment>
<keyword evidence="3" id="KW-1185">Reference proteome</keyword>
<dbReference type="InterPro" id="IPR024752">
    <property type="entry name" value="Myb/SANT-like_dom"/>
</dbReference>
<sequence>MGDKQQENEKVKVKSDSTASTIQESKMLLQLLVKATLCGWRDANDLLTKEIVTTRILPVVNEKLKCNKTYKQYTSRLKYFKKEYGKYTQLTGSNSGFGWDANTKRFVAEDEVREEYLKAHPNQQGIRTKSCDEFEDLQIVLGNATATGKHSI</sequence>
<dbReference type="Pfam" id="PF12776">
    <property type="entry name" value="Myb_DNA-bind_3"/>
    <property type="match status" value="1"/>
</dbReference>
<organism evidence="2 3">
    <name type="scientific">Malus baccata</name>
    <name type="common">Siberian crab apple</name>
    <name type="synonym">Pyrus baccata</name>
    <dbReference type="NCBI Taxonomy" id="106549"/>
    <lineage>
        <taxon>Eukaryota</taxon>
        <taxon>Viridiplantae</taxon>
        <taxon>Streptophyta</taxon>
        <taxon>Embryophyta</taxon>
        <taxon>Tracheophyta</taxon>
        <taxon>Spermatophyta</taxon>
        <taxon>Magnoliopsida</taxon>
        <taxon>eudicotyledons</taxon>
        <taxon>Gunneridae</taxon>
        <taxon>Pentapetalae</taxon>
        <taxon>rosids</taxon>
        <taxon>fabids</taxon>
        <taxon>Rosales</taxon>
        <taxon>Rosaceae</taxon>
        <taxon>Amygdaloideae</taxon>
        <taxon>Maleae</taxon>
        <taxon>Malus</taxon>
    </lineage>
</organism>
<protein>
    <recommendedName>
        <fullName evidence="1">Myb/SANT-like domain-containing protein</fullName>
    </recommendedName>
</protein>
<gene>
    <name evidence="2" type="ORF">C1H46_004588</name>
</gene>
<dbReference type="PANTHER" id="PTHR47864:SF2">
    <property type="entry name" value="MYB_SANT-LIKE DNA-BINDING DOMAIN PROTEIN"/>
    <property type="match status" value="1"/>
</dbReference>